<feature type="domain" description="MobA-like NTP transferase" evidence="2">
    <location>
        <begin position="3"/>
        <end position="122"/>
    </location>
</feature>
<evidence type="ECO:0000259" key="2">
    <source>
        <dbReference type="Pfam" id="PF12804"/>
    </source>
</evidence>
<organism evidence="3 4">
    <name type="scientific">Methanofollis formosanus</name>
    <dbReference type="NCBI Taxonomy" id="299308"/>
    <lineage>
        <taxon>Archaea</taxon>
        <taxon>Methanobacteriati</taxon>
        <taxon>Methanobacteriota</taxon>
        <taxon>Stenosarchaea group</taxon>
        <taxon>Methanomicrobia</taxon>
        <taxon>Methanomicrobiales</taxon>
        <taxon>Methanomicrobiaceae</taxon>
        <taxon>Methanofollis</taxon>
    </lineage>
</organism>
<sequence>MLALILAGGRGSRLNMGEKPLVTICGRPMIEYVLDAFALAGCETMVVASPQTPYTRNWCRAHGIALYSAGARGYVADIVEAVTELGEEGPVVTSVSDIPCITPDLVARVQETYLEAGTPALSTWVPAARCTGSALRLSYQECIDGVATCPAGVNILLGARIAEEQEEYRLLVDDPALGLNVNTRADLALAARRLCPDATGVSWSSGHES</sequence>
<evidence type="ECO:0000313" key="4">
    <source>
        <dbReference type="Proteomes" id="UP000826709"/>
    </source>
</evidence>
<accession>A0A8G1EFR4</accession>
<evidence type="ECO:0000256" key="1">
    <source>
        <dbReference type="ARBA" id="ARBA00022679"/>
    </source>
</evidence>
<dbReference type="EMBL" id="CP037968">
    <property type="protein sequence ID" value="QYZ78376.1"/>
    <property type="molecule type" value="Genomic_DNA"/>
</dbReference>
<gene>
    <name evidence="3" type="ORF">E2N92_02470</name>
</gene>
<dbReference type="RefSeq" id="WP_220682128.1">
    <property type="nucleotide sequence ID" value="NZ_CP037968.1"/>
</dbReference>
<dbReference type="InterPro" id="IPR029044">
    <property type="entry name" value="Nucleotide-diphossugar_trans"/>
</dbReference>
<evidence type="ECO:0000313" key="3">
    <source>
        <dbReference type="EMBL" id="QYZ78376.1"/>
    </source>
</evidence>
<dbReference type="Pfam" id="PF12804">
    <property type="entry name" value="NTP_transf_3"/>
    <property type="match status" value="1"/>
</dbReference>
<dbReference type="AlphaFoldDB" id="A0A8G1EFR4"/>
<reference evidence="3" key="2">
    <citation type="submission" date="2019-03" db="EMBL/GenBank/DDBJ databases">
        <authorList>
            <person name="Chen S.-C."/>
            <person name="Wu S.-Y."/>
            <person name="Lai M.-C."/>
        </authorList>
    </citation>
    <scope>NUCLEOTIDE SEQUENCE</scope>
    <source>
        <strain evidence="3">ML15</strain>
    </source>
</reference>
<protein>
    <submittedName>
        <fullName evidence="3">5-deoxyadenosylcobinamide phosphate nucleotidyltransferase</fullName>
    </submittedName>
</protein>
<dbReference type="OrthoDB" id="9782at2157"/>
<proteinExistence type="predicted"/>
<dbReference type="GO" id="GO:0016779">
    <property type="term" value="F:nucleotidyltransferase activity"/>
    <property type="evidence" value="ECO:0007669"/>
    <property type="project" value="TreeGrafter"/>
</dbReference>
<dbReference type="PANTHER" id="PTHR19136">
    <property type="entry name" value="MOLYBDENUM COFACTOR GUANYLYLTRANSFERASE"/>
    <property type="match status" value="1"/>
</dbReference>
<name>A0A8G1EFR4_9EURY</name>
<dbReference type="KEGG" id="mfk:E2N92_02470"/>
<dbReference type="Gene3D" id="3.90.550.10">
    <property type="entry name" value="Spore Coat Polysaccharide Biosynthesis Protein SpsA, Chain A"/>
    <property type="match status" value="1"/>
</dbReference>
<dbReference type="PANTHER" id="PTHR19136:SF86">
    <property type="entry name" value="ADENOSYLCOBINAMIDE-PHOSPHATE GUANYLYLTRANSFERASE"/>
    <property type="match status" value="1"/>
</dbReference>
<dbReference type="SUPFAM" id="SSF53448">
    <property type="entry name" value="Nucleotide-diphospho-sugar transferases"/>
    <property type="match status" value="1"/>
</dbReference>
<keyword evidence="4" id="KW-1185">Reference proteome</keyword>
<reference evidence="3" key="1">
    <citation type="journal article" date="2005" name="Int. J. Syst. Evol. Microbiol.">
        <title>Methanofollis formosanus sp. nov., isolated from a fish pond.</title>
        <authorList>
            <person name="Wu S.Y."/>
            <person name="Chen S.C."/>
            <person name="Lai M.C."/>
        </authorList>
    </citation>
    <scope>NUCLEOTIDE SEQUENCE</scope>
    <source>
        <strain evidence="3">ML15</strain>
    </source>
</reference>
<dbReference type="InterPro" id="IPR025877">
    <property type="entry name" value="MobA-like_NTP_Trfase"/>
</dbReference>
<keyword evidence="1" id="KW-0808">Transferase</keyword>
<dbReference type="Proteomes" id="UP000826709">
    <property type="component" value="Chromosome"/>
</dbReference>